<dbReference type="SUPFAM" id="SSF51621">
    <property type="entry name" value="Phosphoenolpyruvate/pyruvate domain"/>
    <property type="match status" value="1"/>
</dbReference>
<reference evidence="8" key="1">
    <citation type="journal article" date="2014" name="Int. J. Syst. Evol. Microbiol.">
        <title>Complete genome sequence of Corynebacterium casei LMG S-19264T (=DSM 44701T), isolated from a smear-ripened cheese.</title>
        <authorList>
            <consortium name="US DOE Joint Genome Institute (JGI-PGF)"/>
            <person name="Walter F."/>
            <person name="Albersmeier A."/>
            <person name="Kalinowski J."/>
            <person name="Ruckert C."/>
        </authorList>
    </citation>
    <scope>NUCLEOTIDE SEQUENCE</scope>
    <source>
        <strain evidence="8">CGMCC 1.12919</strain>
    </source>
</reference>
<feature type="binding site" evidence="5">
    <location>
        <position position="136"/>
    </location>
    <ligand>
        <name>substrate</name>
    </ligand>
</feature>
<name>A0A916XFQ8_9HYPH</name>
<keyword evidence="9" id="KW-1185">Reference proteome</keyword>
<dbReference type="InterPro" id="IPR015813">
    <property type="entry name" value="Pyrv/PenolPyrv_kinase-like_dom"/>
</dbReference>
<dbReference type="PANTHER" id="PTHR32308">
    <property type="entry name" value="LYASE BETA SUBUNIT, PUTATIVE (AFU_ORTHOLOGUE AFUA_4G13030)-RELATED"/>
    <property type="match status" value="1"/>
</dbReference>
<accession>A0A916XFQ8</accession>
<reference evidence="8" key="2">
    <citation type="submission" date="2020-09" db="EMBL/GenBank/DDBJ databases">
        <authorList>
            <person name="Sun Q."/>
            <person name="Zhou Y."/>
        </authorList>
    </citation>
    <scope>NUCLEOTIDE SEQUENCE</scope>
    <source>
        <strain evidence="8">CGMCC 1.12919</strain>
    </source>
</reference>
<dbReference type="InterPro" id="IPR040442">
    <property type="entry name" value="Pyrv_kinase-like_dom_sf"/>
</dbReference>
<dbReference type="RefSeq" id="WP_188610056.1">
    <property type="nucleotide sequence ID" value="NZ_BMGG01000005.1"/>
</dbReference>
<feature type="domain" description="HpcH/HpaI aldolase/citrate lyase" evidence="7">
    <location>
        <begin position="15"/>
        <end position="238"/>
    </location>
</feature>
<protein>
    <submittedName>
        <fullName evidence="8">Malyl-CoA lyase</fullName>
    </submittedName>
</protein>
<keyword evidence="3 6" id="KW-0479">Metal-binding</keyword>
<keyword evidence="4 6" id="KW-0460">Magnesium</keyword>
<evidence type="ECO:0000259" key="7">
    <source>
        <dbReference type="Pfam" id="PF03328"/>
    </source>
</evidence>
<dbReference type="InterPro" id="IPR011206">
    <property type="entry name" value="Citrate_lyase_beta/mcl1/mcl2"/>
</dbReference>
<proteinExistence type="inferred from homology"/>
<evidence type="ECO:0000313" key="9">
    <source>
        <dbReference type="Proteomes" id="UP000637002"/>
    </source>
</evidence>
<feature type="binding site" evidence="6">
    <location>
        <position position="136"/>
    </location>
    <ligand>
        <name>Mg(2+)</name>
        <dbReference type="ChEBI" id="CHEBI:18420"/>
    </ligand>
</feature>
<dbReference type="GO" id="GO:0016829">
    <property type="term" value="F:lyase activity"/>
    <property type="evidence" value="ECO:0007669"/>
    <property type="project" value="UniProtKB-KW"/>
</dbReference>
<feature type="binding site" evidence="5">
    <location>
        <position position="71"/>
    </location>
    <ligand>
        <name>substrate</name>
    </ligand>
</feature>
<evidence type="ECO:0000256" key="6">
    <source>
        <dbReference type="PIRSR" id="PIRSR015582-2"/>
    </source>
</evidence>
<evidence type="ECO:0000256" key="3">
    <source>
        <dbReference type="ARBA" id="ARBA00022723"/>
    </source>
</evidence>
<sequence>MTRKTKRLRRVELATPGSSEKMMAKAAASKADMVFLDLEDAVAPKEKVAARQKIVEALKGLDWTGKTRCVRINDLQTEWAYEDIIHVVEHAHAHLDLIMIPKVMRATDVEFVDTLLTQIEKKLKTDRRIGLEVLIEEVDAMIHVEEIAKASSRLEALIYGVGDYSASQGIDLASIGGPNGYPGDIWHYGRHKITIAARSAGIDAIDGPFGNFNDAETYSEECRRARLLGMVGKWAIHPAQIDPALQAFSPKQADVDAAREMIAAYSEAERQGLGAITFKGEMIDAATVRIVRNIVEKADLIGM</sequence>
<evidence type="ECO:0000256" key="4">
    <source>
        <dbReference type="ARBA" id="ARBA00022842"/>
    </source>
</evidence>
<evidence type="ECO:0000313" key="8">
    <source>
        <dbReference type="EMBL" id="GGC70020.1"/>
    </source>
</evidence>
<evidence type="ECO:0000256" key="2">
    <source>
        <dbReference type="ARBA" id="ARBA00005568"/>
    </source>
</evidence>
<dbReference type="PANTHER" id="PTHR32308:SF10">
    <property type="entry name" value="CITRATE LYASE SUBUNIT BETA"/>
    <property type="match status" value="1"/>
</dbReference>
<dbReference type="GO" id="GO:0000287">
    <property type="term" value="F:magnesium ion binding"/>
    <property type="evidence" value="ECO:0007669"/>
    <property type="project" value="TreeGrafter"/>
</dbReference>
<evidence type="ECO:0000256" key="1">
    <source>
        <dbReference type="ARBA" id="ARBA00001946"/>
    </source>
</evidence>
<evidence type="ECO:0000256" key="5">
    <source>
        <dbReference type="PIRSR" id="PIRSR015582-1"/>
    </source>
</evidence>
<dbReference type="Proteomes" id="UP000637002">
    <property type="component" value="Unassembled WGS sequence"/>
</dbReference>
<dbReference type="AlphaFoldDB" id="A0A916XFQ8"/>
<dbReference type="PIRSF" id="PIRSF015582">
    <property type="entry name" value="Cit_lyase_B"/>
    <property type="match status" value="1"/>
</dbReference>
<organism evidence="8 9">
    <name type="scientific">Chelatococcus reniformis</name>
    <dbReference type="NCBI Taxonomy" id="1494448"/>
    <lineage>
        <taxon>Bacteria</taxon>
        <taxon>Pseudomonadati</taxon>
        <taxon>Pseudomonadota</taxon>
        <taxon>Alphaproteobacteria</taxon>
        <taxon>Hyphomicrobiales</taxon>
        <taxon>Chelatococcaceae</taxon>
        <taxon>Chelatococcus</taxon>
    </lineage>
</organism>
<dbReference type="EMBL" id="BMGG01000005">
    <property type="protein sequence ID" value="GGC70020.1"/>
    <property type="molecule type" value="Genomic_DNA"/>
</dbReference>
<dbReference type="GO" id="GO:0006107">
    <property type="term" value="P:oxaloacetate metabolic process"/>
    <property type="evidence" value="ECO:0007669"/>
    <property type="project" value="TreeGrafter"/>
</dbReference>
<gene>
    <name evidence="8" type="ORF">GCM10010994_30730</name>
</gene>
<dbReference type="InterPro" id="IPR005000">
    <property type="entry name" value="Aldolase/citrate-lyase_domain"/>
</dbReference>
<comment type="similarity">
    <text evidence="2">Belongs to the HpcH/HpaI aldolase family.</text>
</comment>
<keyword evidence="8" id="KW-0456">Lyase</keyword>
<comment type="caution">
    <text evidence="8">The sequence shown here is derived from an EMBL/GenBank/DDBJ whole genome shotgun (WGS) entry which is preliminary data.</text>
</comment>
<feature type="binding site" evidence="6">
    <location>
        <position position="163"/>
    </location>
    <ligand>
        <name>Mg(2+)</name>
        <dbReference type="ChEBI" id="CHEBI:18420"/>
    </ligand>
</feature>
<dbReference type="Pfam" id="PF03328">
    <property type="entry name" value="HpcH_HpaI"/>
    <property type="match status" value="1"/>
</dbReference>
<comment type="cofactor">
    <cofactor evidence="1">
        <name>Mg(2+)</name>
        <dbReference type="ChEBI" id="CHEBI:18420"/>
    </cofactor>
</comment>
<dbReference type="Gene3D" id="3.20.20.60">
    <property type="entry name" value="Phosphoenolpyruvate-binding domains"/>
    <property type="match status" value="1"/>
</dbReference>